<dbReference type="EMBL" id="JBEZFP010000052">
    <property type="protein sequence ID" value="MEU8135887.1"/>
    <property type="molecule type" value="Genomic_DNA"/>
</dbReference>
<comment type="caution">
    <text evidence="2">The sequence shown here is derived from an EMBL/GenBank/DDBJ whole genome shotgun (WGS) entry which is preliminary data.</text>
</comment>
<dbReference type="RefSeq" id="WP_358355987.1">
    <property type="nucleotide sequence ID" value="NZ_JBEZFP010000052.1"/>
</dbReference>
<feature type="compositionally biased region" description="Pro residues" evidence="1">
    <location>
        <begin position="71"/>
        <end position="82"/>
    </location>
</feature>
<sequence>MRRTTTRVAAWLAVTAAAVALSWYAVRTVLRDTVFEPPRAPALAADAVRGPAPDPATVVADDATISATSLPAPPPTTRPPAPSSARPTSGPPSGPPPATSAAAPSRPSPDRDTGGGPGQTRSFEVRGGRASFTFHADSASLIAATPDSGWAVKVWPGDRWLRVDFTRGGRTSSVFVTWNDHPPIAETYEA</sequence>
<keyword evidence="3" id="KW-1185">Reference proteome</keyword>
<organism evidence="2 3">
    <name type="scientific">Streptodolium elevatio</name>
    <dbReference type="NCBI Taxonomy" id="3157996"/>
    <lineage>
        <taxon>Bacteria</taxon>
        <taxon>Bacillati</taxon>
        <taxon>Actinomycetota</taxon>
        <taxon>Actinomycetes</taxon>
        <taxon>Kitasatosporales</taxon>
        <taxon>Streptomycetaceae</taxon>
        <taxon>Streptodolium</taxon>
    </lineage>
</organism>
<protein>
    <recommendedName>
        <fullName evidence="4">Secreted protein</fullName>
    </recommendedName>
</protein>
<evidence type="ECO:0008006" key="4">
    <source>
        <dbReference type="Google" id="ProtNLM"/>
    </source>
</evidence>
<dbReference type="Proteomes" id="UP001551482">
    <property type="component" value="Unassembled WGS sequence"/>
</dbReference>
<gene>
    <name evidence="2" type="ORF">AB0C36_20515</name>
</gene>
<evidence type="ECO:0000313" key="3">
    <source>
        <dbReference type="Proteomes" id="UP001551482"/>
    </source>
</evidence>
<evidence type="ECO:0000313" key="2">
    <source>
        <dbReference type="EMBL" id="MEU8135887.1"/>
    </source>
</evidence>
<evidence type="ECO:0000256" key="1">
    <source>
        <dbReference type="SAM" id="MobiDB-lite"/>
    </source>
</evidence>
<proteinExistence type="predicted"/>
<feature type="region of interest" description="Disordered" evidence="1">
    <location>
        <begin position="66"/>
        <end position="124"/>
    </location>
</feature>
<reference evidence="2 3" key="1">
    <citation type="submission" date="2024-06" db="EMBL/GenBank/DDBJ databases">
        <title>The Natural Products Discovery Center: Release of the First 8490 Sequenced Strains for Exploring Actinobacteria Biosynthetic Diversity.</title>
        <authorList>
            <person name="Kalkreuter E."/>
            <person name="Kautsar S.A."/>
            <person name="Yang D."/>
            <person name="Bader C.D."/>
            <person name="Teijaro C.N."/>
            <person name="Fluegel L."/>
            <person name="Davis C.M."/>
            <person name="Simpson J.R."/>
            <person name="Lauterbach L."/>
            <person name="Steele A.D."/>
            <person name="Gui C."/>
            <person name="Meng S."/>
            <person name="Li G."/>
            <person name="Viehrig K."/>
            <person name="Ye F."/>
            <person name="Su P."/>
            <person name="Kiefer A.F."/>
            <person name="Nichols A."/>
            <person name="Cepeda A.J."/>
            <person name="Yan W."/>
            <person name="Fan B."/>
            <person name="Jiang Y."/>
            <person name="Adhikari A."/>
            <person name="Zheng C.-J."/>
            <person name="Schuster L."/>
            <person name="Cowan T.M."/>
            <person name="Smanski M.J."/>
            <person name="Chevrette M.G."/>
            <person name="De Carvalho L.P.S."/>
            <person name="Shen B."/>
        </authorList>
    </citation>
    <scope>NUCLEOTIDE SEQUENCE [LARGE SCALE GENOMIC DNA]</scope>
    <source>
        <strain evidence="2 3">NPDC048946</strain>
    </source>
</reference>
<name>A0ABV3DJF0_9ACTN</name>
<accession>A0ABV3DJF0</accession>
<feature type="compositionally biased region" description="Pro residues" evidence="1">
    <location>
        <begin position="89"/>
        <end position="98"/>
    </location>
</feature>